<reference evidence="4 5" key="1">
    <citation type="submission" date="2024-05" db="EMBL/GenBank/DDBJ databases">
        <authorList>
            <person name="Wallberg A."/>
        </authorList>
    </citation>
    <scope>NUCLEOTIDE SEQUENCE [LARGE SCALE GENOMIC DNA]</scope>
</reference>
<dbReference type="EMBL" id="CAXKWB010020411">
    <property type="protein sequence ID" value="CAL4122572.1"/>
    <property type="molecule type" value="Genomic_DNA"/>
</dbReference>
<feature type="repeat" description="ANK" evidence="3">
    <location>
        <begin position="126"/>
        <end position="158"/>
    </location>
</feature>
<feature type="non-terminal residue" evidence="4">
    <location>
        <position position="162"/>
    </location>
</feature>
<dbReference type="Pfam" id="PF12796">
    <property type="entry name" value="Ank_2"/>
    <property type="match status" value="1"/>
</dbReference>
<sequence>FKGKTVLEYFLTSPCKYGQKDLQEVMKSLLMDGANLQQRSTLRGRTALELAIKQCSNYRSYCYNQEEISIIVTMLLENGADANETISSYPGDKEVSPIAFAIEEDQVGAVRALLLNAVDPNQETNDGSPLLLKAVKKGNIEIVDALLSHKAQADATDKKGEI</sequence>
<accession>A0AAV2RES4</accession>
<feature type="non-terminal residue" evidence="4">
    <location>
        <position position="1"/>
    </location>
</feature>
<comment type="caution">
    <text evidence="4">The sequence shown here is derived from an EMBL/GenBank/DDBJ whole genome shotgun (WGS) entry which is preliminary data.</text>
</comment>
<dbReference type="PANTHER" id="PTHR24198">
    <property type="entry name" value="ANKYRIN REPEAT AND PROTEIN KINASE DOMAIN-CONTAINING PROTEIN"/>
    <property type="match status" value="1"/>
</dbReference>
<proteinExistence type="predicted"/>
<name>A0AAV2RES4_MEGNR</name>
<dbReference type="InterPro" id="IPR002110">
    <property type="entry name" value="Ankyrin_rpt"/>
</dbReference>
<dbReference type="PROSITE" id="PS50088">
    <property type="entry name" value="ANK_REPEAT"/>
    <property type="match status" value="1"/>
</dbReference>
<dbReference type="AlphaFoldDB" id="A0AAV2RES4"/>
<dbReference type="InterPro" id="IPR036770">
    <property type="entry name" value="Ankyrin_rpt-contain_sf"/>
</dbReference>
<dbReference type="Gene3D" id="1.25.40.20">
    <property type="entry name" value="Ankyrin repeat-containing domain"/>
    <property type="match status" value="1"/>
</dbReference>
<keyword evidence="5" id="KW-1185">Reference proteome</keyword>
<keyword evidence="1" id="KW-0677">Repeat</keyword>
<evidence type="ECO:0000313" key="5">
    <source>
        <dbReference type="Proteomes" id="UP001497623"/>
    </source>
</evidence>
<evidence type="ECO:0000256" key="1">
    <source>
        <dbReference type="ARBA" id="ARBA00022737"/>
    </source>
</evidence>
<evidence type="ECO:0000256" key="3">
    <source>
        <dbReference type="PROSITE-ProRule" id="PRU00023"/>
    </source>
</evidence>
<dbReference type="PANTHER" id="PTHR24198:SF165">
    <property type="entry name" value="ANKYRIN REPEAT-CONTAINING PROTEIN-RELATED"/>
    <property type="match status" value="1"/>
</dbReference>
<dbReference type="Proteomes" id="UP001497623">
    <property type="component" value="Unassembled WGS sequence"/>
</dbReference>
<dbReference type="SUPFAM" id="SSF48403">
    <property type="entry name" value="Ankyrin repeat"/>
    <property type="match status" value="1"/>
</dbReference>
<dbReference type="SMART" id="SM00248">
    <property type="entry name" value="ANK"/>
    <property type="match status" value="3"/>
</dbReference>
<protein>
    <submittedName>
        <fullName evidence="4">Uncharacterized protein</fullName>
    </submittedName>
</protein>
<organism evidence="4 5">
    <name type="scientific">Meganyctiphanes norvegica</name>
    <name type="common">Northern krill</name>
    <name type="synonym">Thysanopoda norvegica</name>
    <dbReference type="NCBI Taxonomy" id="48144"/>
    <lineage>
        <taxon>Eukaryota</taxon>
        <taxon>Metazoa</taxon>
        <taxon>Ecdysozoa</taxon>
        <taxon>Arthropoda</taxon>
        <taxon>Crustacea</taxon>
        <taxon>Multicrustacea</taxon>
        <taxon>Malacostraca</taxon>
        <taxon>Eumalacostraca</taxon>
        <taxon>Eucarida</taxon>
        <taxon>Euphausiacea</taxon>
        <taxon>Euphausiidae</taxon>
        <taxon>Meganyctiphanes</taxon>
    </lineage>
</organism>
<keyword evidence="2 3" id="KW-0040">ANK repeat</keyword>
<evidence type="ECO:0000256" key="2">
    <source>
        <dbReference type="ARBA" id="ARBA00023043"/>
    </source>
</evidence>
<evidence type="ECO:0000313" key="4">
    <source>
        <dbReference type="EMBL" id="CAL4122572.1"/>
    </source>
</evidence>
<gene>
    <name evidence="4" type="ORF">MNOR_LOCUS23294</name>
</gene>